<keyword evidence="1" id="KW-0472">Membrane</keyword>
<evidence type="ECO:0000256" key="1">
    <source>
        <dbReference type="SAM" id="Phobius"/>
    </source>
</evidence>
<evidence type="ECO:0000259" key="2">
    <source>
        <dbReference type="PROSITE" id="PS50076"/>
    </source>
</evidence>
<proteinExistence type="predicted"/>
<reference evidence="3" key="1">
    <citation type="submission" date="2020-05" db="EMBL/GenBank/DDBJ databases">
        <authorList>
            <person name="Chiriac C."/>
            <person name="Salcher M."/>
            <person name="Ghai R."/>
            <person name="Kavagutti S V."/>
        </authorList>
    </citation>
    <scope>NUCLEOTIDE SEQUENCE</scope>
</reference>
<dbReference type="Gene3D" id="1.10.287.110">
    <property type="entry name" value="DnaJ domain"/>
    <property type="match status" value="1"/>
</dbReference>
<feature type="transmembrane region" description="Helical" evidence="1">
    <location>
        <begin position="151"/>
        <end position="175"/>
    </location>
</feature>
<evidence type="ECO:0000313" key="3">
    <source>
        <dbReference type="EMBL" id="CAB4954657.1"/>
    </source>
</evidence>
<organism evidence="3">
    <name type="scientific">freshwater metagenome</name>
    <dbReference type="NCBI Taxonomy" id="449393"/>
    <lineage>
        <taxon>unclassified sequences</taxon>
        <taxon>metagenomes</taxon>
        <taxon>ecological metagenomes</taxon>
    </lineage>
</organism>
<keyword evidence="1" id="KW-0812">Transmembrane</keyword>
<dbReference type="SUPFAM" id="SSF46565">
    <property type="entry name" value="Chaperone J-domain"/>
    <property type="match status" value="1"/>
</dbReference>
<dbReference type="PROSITE" id="PS50076">
    <property type="entry name" value="DNAJ_2"/>
    <property type="match status" value="1"/>
</dbReference>
<sequence>MRIATVDRGLAVDRDEAAALLGVTADASAEAVKRAWRVWARLAHPDAGGDPRSFARLDEARRVLLRPQPPSLGLEPAPRLPWRAVLTRPAHPILLALGAVVAVLLAIVPSLAPPPVVVAAAPAFLAATAWAVLASRALVAPRADHGHRITALALLWLPIASAQVLVSIIAGVSLLPVLPLSALPLAAAVSAVNPGAGLWRPVSDGRPPSG</sequence>
<keyword evidence="1" id="KW-1133">Transmembrane helix</keyword>
<dbReference type="EMBL" id="CAFBNE010000055">
    <property type="protein sequence ID" value="CAB4954657.1"/>
    <property type="molecule type" value="Genomic_DNA"/>
</dbReference>
<accession>A0A6J7KGI6</accession>
<dbReference type="InterPro" id="IPR001623">
    <property type="entry name" value="DnaJ_domain"/>
</dbReference>
<dbReference type="CDD" id="cd06257">
    <property type="entry name" value="DnaJ"/>
    <property type="match status" value="1"/>
</dbReference>
<feature type="domain" description="J" evidence="2">
    <location>
        <begin position="16"/>
        <end position="69"/>
    </location>
</feature>
<feature type="transmembrane region" description="Helical" evidence="1">
    <location>
        <begin position="93"/>
        <end position="112"/>
    </location>
</feature>
<dbReference type="SMART" id="SM00271">
    <property type="entry name" value="DnaJ"/>
    <property type="match status" value="1"/>
</dbReference>
<feature type="transmembrane region" description="Helical" evidence="1">
    <location>
        <begin position="118"/>
        <end position="139"/>
    </location>
</feature>
<dbReference type="AlphaFoldDB" id="A0A6J7KGI6"/>
<name>A0A6J7KGI6_9ZZZZ</name>
<protein>
    <submittedName>
        <fullName evidence="3">Unannotated protein</fullName>
    </submittedName>
</protein>
<gene>
    <name evidence="3" type="ORF">UFOPK3772_01775</name>
</gene>
<dbReference type="InterPro" id="IPR036869">
    <property type="entry name" value="J_dom_sf"/>
</dbReference>